<accession>A0A6A6GTJ9</accession>
<evidence type="ECO:0000313" key="3">
    <source>
        <dbReference type="EMBL" id="KAF2229104.1"/>
    </source>
</evidence>
<reference evidence="3" key="1">
    <citation type="journal article" date="2020" name="Stud. Mycol.">
        <title>101 Dothideomycetes genomes: a test case for predicting lifestyles and emergence of pathogens.</title>
        <authorList>
            <person name="Haridas S."/>
            <person name="Albert R."/>
            <person name="Binder M."/>
            <person name="Bloem J."/>
            <person name="Labutti K."/>
            <person name="Salamov A."/>
            <person name="Andreopoulos B."/>
            <person name="Baker S."/>
            <person name="Barry K."/>
            <person name="Bills G."/>
            <person name="Bluhm B."/>
            <person name="Cannon C."/>
            <person name="Castanera R."/>
            <person name="Culley D."/>
            <person name="Daum C."/>
            <person name="Ezra D."/>
            <person name="Gonzalez J."/>
            <person name="Henrissat B."/>
            <person name="Kuo A."/>
            <person name="Liang C."/>
            <person name="Lipzen A."/>
            <person name="Lutzoni F."/>
            <person name="Magnuson J."/>
            <person name="Mondo S."/>
            <person name="Nolan M."/>
            <person name="Ohm R."/>
            <person name="Pangilinan J."/>
            <person name="Park H.-J."/>
            <person name="Ramirez L."/>
            <person name="Alfaro M."/>
            <person name="Sun H."/>
            <person name="Tritt A."/>
            <person name="Yoshinaga Y."/>
            <person name="Zwiers L.-H."/>
            <person name="Turgeon B."/>
            <person name="Goodwin S."/>
            <person name="Spatafora J."/>
            <person name="Crous P."/>
            <person name="Grigoriev I."/>
        </authorList>
    </citation>
    <scope>NUCLEOTIDE SEQUENCE</scope>
    <source>
        <strain evidence="3">Tuck. ex Michener</strain>
    </source>
</reference>
<dbReference type="InterPro" id="IPR011051">
    <property type="entry name" value="RmlC_Cupin_sf"/>
</dbReference>
<name>A0A6A6GTJ9_VIRVR</name>
<keyword evidence="1" id="KW-0479">Metal-binding</keyword>
<sequence>MPLQNVHVTRGADLQTSGAQTEGMIRQNAIAGLADNLCASVMIAKPHTASDIHHHGEQDTIVYAAKGHGTVVSKGGEERQNLEPGDFALIPAFAEHQEVNDTDEPVVWIITRSGREPFVRNLEGWNLSKRDRKANSPVENRTS</sequence>
<organism evidence="3 4">
    <name type="scientific">Viridothelium virens</name>
    <name type="common">Speckled blister lichen</name>
    <name type="synonym">Trypethelium virens</name>
    <dbReference type="NCBI Taxonomy" id="1048519"/>
    <lineage>
        <taxon>Eukaryota</taxon>
        <taxon>Fungi</taxon>
        <taxon>Dikarya</taxon>
        <taxon>Ascomycota</taxon>
        <taxon>Pezizomycotina</taxon>
        <taxon>Dothideomycetes</taxon>
        <taxon>Dothideomycetes incertae sedis</taxon>
        <taxon>Trypetheliales</taxon>
        <taxon>Trypetheliaceae</taxon>
        <taxon>Viridothelium</taxon>
    </lineage>
</organism>
<dbReference type="SUPFAM" id="SSF51182">
    <property type="entry name" value="RmlC-like cupins"/>
    <property type="match status" value="1"/>
</dbReference>
<dbReference type="AlphaFoldDB" id="A0A6A6GTJ9"/>
<evidence type="ECO:0000313" key="4">
    <source>
        <dbReference type="Proteomes" id="UP000800092"/>
    </source>
</evidence>
<keyword evidence="4" id="KW-1185">Reference proteome</keyword>
<dbReference type="EMBL" id="ML991875">
    <property type="protein sequence ID" value="KAF2229104.1"/>
    <property type="molecule type" value="Genomic_DNA"/>
</dbReference>
<dbReference type="Proteomes" id="UP000800092">
    <property type="component" value="Unassembled WGS sequence"/>
</dbReference>
<dbReference type="Gene3D" id="2.60.120.10">
    <property type="entry name" value="Jelly Rolls"/>
    <property type="match status" value="1"/>
</dbReference>
<evidence type="ECO:0000259" key="2">
    <source>
        <dbReference type="Pfam" id="PF07883"/>
    </source>
</evidence>
<dbReference type="InterPro" id="IPR051610">
    <property type="entry name" value="GPI/OXD"/>
</dbReference>
<dbReference type="Pfam" id="PF07883">
    <property type="entry name" value="Cupin_2"/>
    <property type="match status" value="1"/>
</dbReference>
<proteinExistence type="predicted"/>
<evidence type="ECO:0000256" key="1">
    <source>
        <dbReference type="ARBA" id="ARBA00022723"/>
    </source>
</evidence>
<gene>
    <name evidence="3" type="ORF">EV356DRAFT_496487</name>
</gene>
<feature type="domain" description="Cupin type-2" evidence="2">
    <location>
        <begin position="41"/>
        <end position="110"/>
    </location>
</feature>
<protein>
    <submittedName>
        <fullName evidence="3">RmlC-like cupin</fullName>
    </submittedName>
</protein>
<dbReference type="InterPro" id="IPR014710">
    <property type="entry name" value="RmlC-like_jellyroll"/>
</dbReference>
<dbReference type="OrthoDB" id="3511549at2759"/>
<dbReference type="InterPro" id="IPR013096">
    <property type="entry name" value="Cupin_2"/>
</dbReference>
<dbReference type="PANTHER" id="PTHR35848">
    <property type="entry name" value="OXALATE-BINDING PROTEIN"/>
    <property type="match status" value="1"/>
</dbReference>
<dbReference type="GO" id="GO:0046872">
    <property type="term" value="F:metal ion binding"/>
    <property type="evidence" value="ECO:0007669"/>
    <property type="project" value="UniProtKB-KW"/>
</dbReference>